<dbReference type="Proteomes" id="UP001216907">
    <property type="component" value="Unassembled WGS sequence"/>
</dbReference>
<evidence type="ECO:0000313" key="2">
    <source>
        <dbReference type="EMBL" id="MDG3008220.1"/>
    </source>
</evidence>
<sequence>MRFYKAVVVLGLAIVAGCSGGGGEEDSYSLVPVEGKLTLDGKPLEGASITFNASQGNNPPTDGGDVTGADGTFSAKYRNRSGLAPGTYKITVHQPKAALPGKPAPPDLDPFMMSLAIDAANKKKGPRKTAAIDQPWIYSEIDRTPLSHQVSVGGDVDLVFDLKSTLK</sequence>
<feature type="compositionally biased region" description="Polar residues" evidence="1">
    <location>
        <begin position="51"/>
        <end position="60"/>
    </location>
</feature>
<protein>
    <submittedName>
        <fullName evidence="2">Ig-like domain-containing protein</fullName>
    </submittedName>
</protein>
<feature type="region of interest" description="Disordered" evidence="1">
    <location>
        <begin position="51"/>
        <end position="71"/>
    </location>
</feature>
<reference evidence="2 3" key="1">
    <citation type="submission" date="2023-03" db="EMBL/GenBank/DDBJ databases">
        <title>Paludisphaera mucosa sp. nov. a novel planctomycete from northern fen.</title>
        <authorList>
            <person name="Ivanova A."/>
        </authorList>
    </citation>
    <scope>NUCLEOTIDE SEQUENCE [LARGE SCALE GENOMIC DNA]</scope>
    <source>
        <strain evidence="2 3">Pla2</strain>
    </source>
</reference>
<dbReference type="EMBL" id="JARRAG010000004">
    <property type="protein sequence ID" value="MDG3008220.1"/>
    <property type="molecule type" value="Genomic_DNA"/>
</dbReference>
<feature type="compositionally biased region" description="Low complexity" evidence="1">
    <location>
        <begin position="61"/>
        <end position="71"/>
    </location>
</feature>
<keyword evidence="3" id="KW-1185">Reference proteome</keyword>
<dbReference type="RefSeq" id="WP_277864547.1">
    <property type="nucleotide sequence ID" value="NZ_JARRAG010000004.1"/>
</dbReference>
<evidence type="ECO:0000256" key="1">
    <source>
        <dbReference type="SAM" id="MobiDB-lite"/>
    </source>
</evidence>
<dbReference type="InterPro" id="IPR013783">
    <property type="entry name" value="Ig-like_fold"/>
</dbReference>
<name>A0ABT6FKW6_9BACT</name>
<dbReference type="PROSITE" id="PS51257">
    <property type="entry name" value="PROKAR_LIPOPROTEIN"/>
    <property type="match status" value="1"/>
</dbReference>
<proteinExistence type="predicted"/>
<accession>A0ABT6FKW6</accession>
<comment type="caution">
    <text evidence="2">The sequence shown here is derived from an EMBL/GenBank/DDBJ whole genome shotgun (WGS) entry which is preliminary data.</text>
</comment>
<organism evidence="2 3">
    <name type="scientific">Paludisphaera mucosa</name>
    <dbReference type="NCBI Taxonomy" id="3030827"/>
    <lineage>
        <taxon>Bacteria</taxon>
        <taxon>Pseudomonadati</taxon>
        <taxon>Planctomycetota</taxon>
        <taxon>Planctomycetia</taxon>
        <taxon>Isosphaerales</taxon>
        <taxon>Isosphaeraceae</taxon>
        <taxon>Paludisphaera</taxon>
    </lineage>
</organism>
<evidence type="ECO:0000313" key="3">
    <source>
        <dbReference type="Proteomes" id="UP001216907"/>
    </source>
</evidence>
<gene>
    <name evidence="2" type="ORF">PZE19_31010</name>
</gene>
<dbReference type="Gene3D" id="2.60.40.10">
    <property type="entry name" value="Immunoglobulins"/>
    <property type="match status" value="1"/>
</dbReference>